<protein>
    <submittedName>
        <fullName evidence="7">LppP/LprE family lipoprotein</fullName>
    </submittedName>
</protein>
<keyword evidence="2 6" id="KW-0732">Signal</keyword>
<dbReference type="Proteomes" id="UP000544551">
    <property type="component" value="Unassembled WGS sequence"/>
</dbReference>
<name>A0AB36CJL6_9CORY</name>
<evidence type="ECO:0000256" key="1">
    <source>
        <dbReference type="ARBA" id="ARBA00022475"/>
    </source>
</evidence>
<evidence type="ECO:0000313" key="7">
    <source>
        <dbReference type="EMBL" id="NME88993.1"/>
    </source>
</evidence>
<dbReference type="EMBL" id="JABAFZ010000004">
    <property type="protein sequence ID" value="NME88993.1"/>
    <property type="molecule type" value="Genomic_DNA"/>
</dbReference>
<sequence length="171" mass="18365">MRRPLAIIATAVLAVALASCSPSEAPSEGSPTECGISPSSSVITDAVDALEPPSGPGMYWSHEGDSNYDPCADLSYALLVQQPQGNAQFGTQMLFFHKGEYIGIDSTHPQQVMDIEDHGNRLVVTYKDWDALEESGFPNAAAPDFTATVTFFWNNHADQLGTEGEFPNQGL</sequence>
<evidence type="ECO:0000256" key="3">
    <source>
        <dbReference type="ARBA" id="ARBA00023136"/>
    </source>
</evidence>
<proteinExistence type="predicted"/>
<keyword evidence="3" id="KW-0472">Membrane</keyword>
<dbReference type="Pfam" id="PF14041">
    <property type="entry name" value="Lipoprotein_21"/>
    <property type="match status" value="1"/>
</dbReference>
<keyword evidence="5 7" id="KW-0449">Lipoprotein</keyword>
<dbReference type="PROSITE" id="PS51257">
    <property type="entry name" value="PROKAR_LIPOPROTEIN"/>
    <property type="match status" value="1"/>
</dbReference>
<evidence type="ECO:0000256" key="5">
    <source>
        <dbReference type="ARBA" id="ARBA00023288"/>
    </source>
</evidence>
<dbReference type="AlphaFoldDB" id="A0AB36CJL6"/>
<evidence type="ECO:0000256" key="4">
    <source>
        <dbReference type="ARBA" id="ARBA00023139"/>
    </source>
</evidence>
<organism evidence="7 8">
    <name type="scientific">Corynebacterium stationis</name>
    <dbReference type="NCBI Taxonomy" id="1705"/>
    <lineage>
        <taxon>Bacteria</taxon>
        <taxon>Bacillati</taxon>
        <taxon>Actinomycetota</taxon>
        <taxon>Actinomycetes</taxon>
        <taxon>Mycobacteriales</taxon>
        <taxon>Corynebacteriaceae</taxon>
        <taxon>Corynebacterium</taxon>
    </lineage>
</organism>
<reference evidence="7 8" key="1">
    <citation type="submission" date="2020-04" db="EMBL/GenBank/DDBJ databases">
        <authorList>
            <person name="Hitch T.C.A."/>
            <person name="Wylensek D."/>
            <person name="Clavel T."/>
        </authorList>
    </citation>
    <scope>NUCLEOTIDE SEQUENCE [LARGE SCALE GENOMIC DNA]</scope>
    <source>
        <strain evidence="7 8">BL-383-APC-3D</strain>
    </source>
</reference>
<evidence type="ECO:0000256" key="2">
    <source>
        <dbReference type="ARBA" id="ARBA00022729"/>
    </source>
</evidence>
<evidence type="ECO:0000256" key="6">
    <source>
        <dbReference type="SAM" id="SignalP"/>
    </source>
</evidence>
<feature type="chain" id="PRO_5044197134" evidence="6">
    <location>
        <begin position="26"/>
        <end position="171"/>
    </location>
</feature>
<keyword evidence="4" id="KW-0564">Palmitate</keyword>
<feature type="signal peptide" evidence="6">
    <location>
        <begin position="1"/>
        <end position="25"/>
    </location>
</feature>
<comment type="caution">
    <text evidence="7">The sequence shown here is derived from an EMBL/GenBank/DDBJ whole genome shotgun (WGS) entry which is preliminary data.</text>
</comment>
<keyword evidence="1" id="KW-1003">Cell membrane</keyword>
<evidence type="ECO:0000313" key="8">
    <source>
        <dbReference type="Proteomes" id="UP000544551"/>
    </source>
</evidence>
<gene>
    <name evidence="7" type="ORF">HF853_04740</name>
</gene>
<dbReference type="InterPro" id="IPR025971">
    <property type="entry name" value="LppP/LprE"/>
</dbReference>
<dbReference type="RefSeq" id="WP_168969362.1">
    <property type="nucleotide sequence ID" value="NZ_JABAFZ010000004.1"/>
</dbReference>
<accession>A0AB36CJL6</accession>